<dbReference type="AlphaFoldDB" id="A0A1F4TM75"/>
<gene>
    <name evidence="5" type="ORF">A2462_01825</name>
</gene>
<dbReference type="PROSITE" id="PS00892">
    <property type="entry name" value="HIT_1"/>
    <property type="match status" value="1"/>
</dbReference>
<dbReference type="PRINTS" id="PR00332">
    <property type="entry name" value="HISTRIAD"/>
</dbReference>
<sequence length="111" mass="12238">MDCIFCKIVNKEIPAAIVYEDDNILAFNDVAPQAPVHILVIPKEHVQGIADFDDSPVLGIMFAVMKKLAIEHGLDRTGYRIVVNQGQDAGQAVPHLHFHLLGGRKMTWPPG</sequence>
<evidence type="ECO:0000259" key="4">
    <source>
        <dbReference type="PROSITE" id="PS51084"/>
    </source>
</evidence>
<reference evidence="5 6" key="1">
    <citation type="journal article" date="2016" name="Nat. Commun.">
        <title>Thousands of microbial genomes shed light on interconnected biogeochemical processes in an aquifer system.</title>
        <authorList>
            <person name="Anantharaman K."/>
            <person name="Brown C.T."/>
            <person name="Hug L.A."/>
            <person name="Sharon I."/>
            <person name="Castelle C.J."/>
            <person name="Probst A.J."/>
            <person name="Thomas B.C."/>
            <person name="Singh A."/>
            <person name="Wilkins M.J."/>
            <person name="Karaoz U."/>
            <person name="Brodie E.L."/>
            <person name="Williams K.H."/>
            <person name="Hubbard S.S."/>
            <person name="Banfield J.F."/>
        </authorList>
    </citation>
    <scope>NUCLEOTIDE SEQUENCE [LARGE SCALE GENOMIC DNA]</scope>
</reference>
<dbReference type="InterPro" id="IPR001310">
    <property type="entry name" value="Histidine_triad_HIT"/>
</dbReference>
<dbReference type="CDD" id="cd01276">
    <property type="entry name" value="PKCI_related"/>
    <property type="match status" value="1"/>
</dbReference>
<organism evidence="5 6">
    <name type="scientific">candidate division WOR-1 bacterium RIFOXYC2_FULL_41_25</name>
    <dbReference type="NCBI Taxonomy" id="1802586"/>
    <lineage>
        <taxon>Bacteria</taxon>
        <taxon>Bacillati</taxon>
        <taxon>Saganbacteria</taxon>
    </lineage>
</organism>
<dbReference type="Proteomes" id="UP000177309">
    <property type="component" value="Unassembled WGS sequence"/>
</dbReference>
<dbReference type="EMBL" id="MEUI01000027">
    <property type="protein sequence ID" value="OGC33815.1"/>
    <property type="molecule type" value="Genomic_DNA"/>
</dbReference>
<evidence type="ECO:0000256" key="2">
    <source>
        <dbReference type="PIRSR" id="PIRSR601310-3"/>
    </source>
</evidence>
<dbReference type="PANTHER" id="PTHR23089">
    <property type="entry name" value="HISTIDINE TRIAD HIT PROTEIN"/>
    <property type="match status" value="1"/>
</dbReference>
<feature type="active site" description="Tele-AMP-histidine intermediate" evidence="1">
    <location>
        <position position="97"/>
    </location>
</feature>
<dbReference type="InterPro" id="IPR011146">
    <property type="entry name" value="HIT-like"/>
</dbReference>
<evidence type="ECO:0000313" key="6">
    <source>
        <dbReference type="Proteomes" id="UP000177309"/>
    </source>
</evidence>
<evidence type="ECO:0000256" key="1">
    <source>
        <dbReference type="PIRSR" id="PIRSR601310-1"/>
    </source>
</evidence>
<feature type="short sequence motif" description="Histidine triad motif" evidence="2 3">
    <location>
        <begin position="95"/>
        <end position="99"/>
    </location>
</feature>
<accession>A0A1F4TM75</accession>
<dbReference type="InterPro" id="IPR036265">
    <property type="entry name" value="HIT-like_sf"/>
</dbReference>
<dbReference type="Gene3D" id="3.30.428.10">
    <property type="entry name" value="HIT-like"/>
    <property type="match status" value="1"/>
</dbReference>
<dbReference type="InterPro" id="IPR019808">
    <property type="entry name" value="Histidine_triad_CS"/>
</dbReference>
<dbReference type="GO" id="GO:0003824">
    <property type="term" value="F:catalytic activity"/>
    <property type="evidence" value="ECO:0007669"/>
    <property type="project" value="InterPro"/>
</dbReference>
<evidence type="ECO:0000313" key="5">
    <source>
        <dbReference type="EMBL" id="OGC33815.1"/>
    </source>
</evidence>
<feature type="domain" description="HIT" evidence="4">
    <location>
        <begin position="4"/>
        <end position="111"/>
    </location>
</feature>
<protein>
    <submittedName>
        <fullName evidence="5">Histidine triad nucleotide-binding protein</fullName>
    </submittedName>
</protein>
<dbReference type="SUPFAM" id="SSF54197">
    <property type="entry name" value="HIT-like"/>
    <property type="match status" value="1"/>
</dbReference>
<dbReference type="Pfam" id="PF01230">
    <property type="entry name" value="HIT"/>
    <property type="match status" value="1"/>
</dbReference>
<proteinExistence type="predicted"/>
<dbReference type="PROSITE" id="PS51084">
    <property type="entry name" value="HIT_2"/>
    <property type="match status" value="1"/>
</dbReference>
<evidence type="ECO:0000256" key="3">
    <source>
        <dbReference type="PROSITE-ProRule" id="PRU00464"/>
    </source>
</evidence>
<comment type="caution">
    <text evidence="5">The sequence shown here is derived from an EMBL/GenBank/DDBJ whole genome shotgun (WGS) entry which is preliminary data.</text>
</comment>
<name>A0A1F4TM75_UNCSA</name>